<dbReference type="SUPFAM" id="SSF55874">
    <property type="entry name" value="ATPase domain of HSP90 chaperone/DNA topoisomerase II/histidine kinase"/>
    <property type="match status" value="1"/>
</dbReference>
<evidence type="ECO:0000256" key="8">
    <source>
        <dbReference type="ARBA" id="ARBA00022777"/>
    </source>
</evidence>
<dbReference type="Proteomes" id="UP000317365">
    <property type="component" value="Chromosome"/>
</dbReference>
<dbReference type="SUPFAM" id="SSF47384">
    <property type="entry name" value="Homodimeric domain of signal transducing histidine kinase"/>
    <property type="match status" value="1"/>
</dbReference>
<dbReference type="SMART" id="SM00387">
    <property type="entry name" value="HATPase_c"/>
    <property type="match status" value="1"/>
</dbReference>
<dbReference type="EMBL" id="CP036282">
    <property type="protein sequence ID" value="QDL53814.1"/>
    <property type="molecule type" value="Genomic_DNA"/>
</dbReference>
<evidence type="ECO:0000256" key="9">
    <source>
        <dbReference type="ARBA" id="ARBA00022840"/>
    </source>
</evidence>
<name>A0A515EMF1_9BURK</name>
<comment type="catalytic activity">
    <reaction evidence="1">
        <text>ATP + protein L-histidine = ADP + protein N-phospho-L-histidine.</text>
        <dbReference type="EC" id="2.7.13.3"/>
    </reaction>
</comment>
<dbReference type="InterPro" id="IPR003661">
    <property type="entry name" value="HisK_dim/P_dom"/>
</dbReference>
<dbReference type="InterPro" id="IPR003594">
    <property type="entry name" value="HATPase_dom"/>
</dbReference>
<keyword evidence="7" id="KW-0547">Nucleotide-binding</keyword>
<protein>
    <recommendedName>
        <fullName evidence="3">histidine kinase</fullName>
        <ecNumber evidence="3">2.7.13.3</ecNumber>
    </recommendedName>
</protein>
<evidence type="ECO:0000256" key="11">
    <source>
        <dbReference type="ARBA" id="ARBA00023012"/>
    </source>
</evidence>
<feature type="transmembrane region" description="Helical" evidence="13">
    <location>
        <begin position="89"/>
        <end position="108"/>
    </location>
</feature>
<evidence type="ECO:0000256" key="10">
    <source>
        <dbReference type="ARBA" id="ARBA00022989"/>
    </source>
</evidence>
<evidence type="ECO:0000313" key="15">
    <source>
        <dbReference type="EMBL" id="QDL53814.1"/>
    </source>
</evidence>
<evidence type="ECO:0000313" key="16">
    <source>
        <dbReference type="Proteomes" id="UP000317365"/>
    </source>
</evidence>
<evidence type="ECO:0000256" key="2">
    <source>
        <dbReference type="ARBA" id="ARBA00004141"/>
    </source>
</evidence>
<feature type="transmembrane region" description="Helical" evidence="13">
    <location>
        <begin position="12"/>
        <end position="31"/>
    </location>
</feature>
<dbReference type="PRINTS" id="PR00344">
    <property type="entry name" value="BCTRLSENSOR"/>
</dbReference>
<dbReference type="PROSITE" id="PS50109">
    <property type="entry name" value="HIS_KIN"/>
    <property type="match status" value="1"/>
</dbReference>
<dbReference type="GO" id="GO:0005524">
    <property type="term" value="F:ATP binding"/>
    <property type="evidence" value="ECO:0007669"/>
    <property type="project" value="UniProtKB-KW"/>
</dbReference>
<keyword evidence="10 13" id="KW-1133">Transmembrane helix</keyword>
<evidence type="ECO:0000256" key="5">
    <source>
        <dbReference type="ARBA" id="ARBA00022679"/>
    </source>
</evidence>
<dbReference type="KEGG" id="rhg:EXZ61_06310"/>
<reference evidence="16" key="1">
    <citation type="submission" date="2019-02" db="EMBL/GenBank/DDBJ databases">
        <title>Complete genome sequence of Rhodoferax sp. Gr-4.</title>
        <authorList>
            <person name="Jin L."/>
        </authorList>
    </citation>
    <scope>NUCLEOTIDE SEQUENCE [LARGE SCALE GENOMIC DNA]</scope>
    <source>
        <strain evidence="16">Gr-4</strain>
    </source>
</reference>
<evidence type="ECO:0000256" key="1">
    <source>
        <dbReference type="ARBA" id="ARBA00000085"/>
    </source>
</evidence>
<dbReference type="EC" id="2.7.13.3" evidence="3"/>
<keyword evidence="4" id="KW-0597">Phosphoprotein</keyword>
<keyword evidence="9" id="KW-0067">ATP-binding</keyword>
<dbReference type="InterPro" id="IPR029016">
    <property type="entry name" value="GAF-like_dom_sf"/>
</dbReference>
<dbReference type="InterPro" id="IPR025201">
    <property type="entry name" value="KdpD_TM"/>
</dbReference>
<dbReference type="PANTHER" id="PTHR45569:SF1">
    <property type="entry name" value="SENSOR PROTEIN KDPD"/>
    <property type="match status" value="1"/>
</dbReference>
<dbReference type="SMART" id="SM00388">
    <property type="entry name" value="HisKA"/>
    <property type="match status" value="1"/>
</dbReference>
<keyword evidence="6 13" id="KW-0812">Transmembrane</keyword>
<evidence type="ECO:0000259" key="14">
    <source>
        <dbReference type="PROSITE" id="PS50109"/>
    </source>
</evidence>
<feature type="transmembrane region" description="Helical" evidence="13">
    <location>
        <begin position="60"/>
        <end position="77"/>
    </location>
</feature>
<dbReference type="InterPro" id="IPR038318">
    <property type="entry name" value="KdpD_sf"/>
</dbReference>
<proteinExistence type="predicted"/>
<dbReference type="PANTHER" id="PTHR45569">
    <property type="entry name" value="SENSOR PROTEIN KDPD"/>
    <property type="match status" value="1"/>
</dbReference>
<reference evidence="16" key="2">
    <citation type="journal article" date="2020" name="Int. J. Syst. Evol. Microbiol.">
        <title>Genomic insights into a novel species Rhodoferax aquaticus sp. nov., isolated from freshwater.</title>
        <authorList>
            <person name="Li T."/>
            <person name="Zhuo Y."/>
            <person name="Jin C.Z."/>
            <person name="Wu X."/>
            <person name="Ko S.R."/>
            <person name="Jin F.J."/>
            <person name="Ahn C.Y."/>
            <person name="Oh H.M."/>
            <person name="Lee H.G."/>
            <person name="Jin L."/>
        </authorList>
    </citation>
    <scope>NUCLEOTIDE SEQUENCE [LARGE SCALE GENOMIC DNA]</scope>
    <source>
        <strain evidence="16">Gr-4</strain>
    </source>
</reference>
<dbReference type="InterPro" id="IPR036890">
    <property type="entry name" value="HATPase_C_sf"/>
</dbReference>
<sequence>MSTSRLISLNTQRWLAALLILGGATAIGFLADTHTSLTNQAMVYVLAVVFAAYALRWEQSVACAVGAVGAFNFFFVPPRWTFEVASHDHLLTVGAMLLVALLVNHLVAKLRDETFAARINETRALQLQTLAQVLSNTESQEEVIAEGIRSLDQAFTGTNTLLVCTEQGELAIPSEISVHDMDGLRCCMREKAVLGPGTGRWPGLDAWFIPLFAHETLQGAARIAPALAADSPGRAHAQALCALIAQALHRLQMQTTLLQAKTQADRQQIQSTYVAAISHDLRTPLAALVGSASALQTQYHKLSQAGKDRLLEAIVREARYLNQVSENTLQLLQLENAPKAIRKDWQSMEEVVGAVLTRIRAQDTTRRIHCTVAPGIPLVQADAVLLAQLISNLLENALKYSDQTIELVVAADAGNLVLLVKDRGPCIPPEKYQAIFEPYSRNDQSGQRGTGLGLALCKAIAQAHGGTLGLRRRAHTGNTFVFTMPLGIAPEMAEETLV</sequence>
<evidence type="ECO:0000256" key="6">
    <source>
        <dbReference type="ARBA" id="ARBA00022692"/>
    </source>
</evidence>
<dbReference type="InterPro" id="IPR052023">
    <property type="entry name" value="Histidine_kinase_KdpD"/>
</dbReference>
<dbReference type="AlphaFoldDB" id="A0A515EMF1"/>
<keyword evidence="16" id="KW-1185">Reference proteome</keyword>
<keyword evidence="12 13" id="KW-0472">Membrane</keyword>
<dbReference type="Gene3D" id="1.10.287.130">
    <property type="match status" value="1"/>
</dbReference>
<dbReference type="Pfam" id="PF02518">
    <property type="entry name" value="HATPase_c"/>
    <property type="match status" value="1"/>
</dbReference>
<comment type="subcellular location">
    <subcellularLocation>
        <location evidence="2">Membrane</location>
        <topology evidence="2">Multi-pass membrane protein</topology>
    </subcellularLocation>
</comment>
<keyword evidence="8" id="KW-0418">Kinase</keyword>
<dbReference type="CDD" id="cd00082">
    <property type="entry name" value="HisKA"/>
    <property type="match status" value="1"/>
</dbReference>
<dbReference type="GO" id="GO:0000155">
    <property type="term" value="F:phosphorelay sensor kinase activity"/>
    <property type="evidence" value="ECO:0007669"/>
    <property type="project" value="InterPro"/>
</dbReference>
<dbReference type="InterPro" id="IPR036097">
    <property type="entry name" value="HisK_dim/P_sf"/>
</dbReference>
<dbReference type="Gene3D" id="3.30.450.40">
    <property type="match status" value="1"/>
</dbReference>
<dbReference type="Gene3D" id="3.30.565.10">
    <property type="entry name" value="Histidine kinase-like ATPase, C-terminal domain"/>
    <property type="match status" value="1"/>
</dbReference>
<evidence type="ECO:0000256" key="7">
    <source>
        <dbReference type="ARBA" id="ARBA00022741"/>
    </source>
</evidence>
<keyword evidence="11" id="KW-0902">Two-component regulatory system</keyword>
<gene>
    <name evidence="15" type="ORF">EXZ61_06310</name>
</gene>
<dbReference type="RefSeq" id="WP_142810111.1">
    <property type="nucleotide sequence ID" value="NZ_CP036282.1"/>
</dbReference>
<evidence type="ECO:0000256" key="3">
    <source>
        <dbReference type="ARBA" id="ARBA00012438"/>
    </source>
</evidence>
<dbReference type="Pfam" id="PF00512">
    <property type="entry name" value="HisKA"/>
    <property type="match status" value="1"/>
</dbReference>
<keyword evidence="5" id="KW-0808">Transferase</keyword>
<organism evidence="15 16">
    <name type="scientific">Rhodoferax aquaticus</name>
    <dbReference type="NCBI Taxonomy" id="2527691"/>
    <lineage>
        <taxon>Bacteria</taxon>
        <taxon>Pseudomonadati</taxon>
        <taxon>Pseudomonadota</taxon>
        <taxon>Betaproteobacteria</taxon>
        <taxon>Burkholderiales</taxon>
        <taxon>Comamonadaceae</taxon>
        <taxon>Rhodoferax</taxon>
    </lineage>
</organism>
<dbReference type="InterPro" id="IPR005467">
    <property type="entry name" value="His_kinase_dom"/>
</dbReference>
<evidence type="ECO:0000256" key="13">
    <source>
        <dbReference type="SAM" id="Phobius"/>
    </source>
</evidence>
<evidence type="ECO:0000256" key="12">
    <source>
        <dbReference type="ARBA" id="ARBA00023136"/>
    </source>
</evidence>
<dbReference type="Pfam" id="PF13493">
    <property type="entry name" value="DUF4118"/>
    <property type="match status" value="1"/>
</dbReference>
<accession>A0A515EMF1</accession>
<feature type="domain" description="Histidine kinase" evidence="14">
    <location>
        <begin position="276"/>
        <end position="488"/>
    </location>
</feature>
<dbReference type="InterPro" id="IPR004358">
    <property type="entry name" value="Sig_transdc_His_kin-like_C"/>
</dbReference>
<dbReference type="CDD" id="cd00075">
    <property type="entry name" value="HATPase"/>
    <property type="match status" value="1"/>
</dbReference>
<dbReference type="GO" id="GO:0005886">
    <property type="term" value="C:plasma membrane"/>
    <property type="evidence" value="ECO:0007669"/>
    <property type="project" value="TreeGrafter"/>
</dbReference>
<evidence type="ECO:0000256" key="4">
    <source>
        <dbReference type="ARBA" id="ARBA00022553"/>
    </source>
</evidence>
<dbReference type="Gene3D" id="1.20.120.620">
    <property type="entry name" value="Backbone structure of the membrane domain of e. Coli histidine kinase receptor kdpd"/>
    <property type="match status" value="1"/>
</dbReference>